<evidence type="ECO:0000313" key="8">
    <source>
        <dbReference type="Proteomes" id="UP000694865"/>
    </source>
</evidence>
<organism evidence="8 9">
    <name type="scientific">Saccoglossus kowalevskii</name>
    <name type="common">Acorn worm</name>
    <dbReference type="NCBI Taxonomy" id="10224"/>
    <lineage>
        <taxon>Eukaryota</taxon>
        <taxon>Metazoa</taxon>
        <taxon>Hemichordata</taxon>
        <taxon>Enteropneusta</taxon>
        <taxon>Harrimaniidae</taxon>
        <taxon>Saccoglossus</taxon>
    </lineage>
</organism>
<evidence type="ECO:0000256" key="3">
    <source>
        <dbReference type="ARBA" id="ARBA00022741"/>
    </source>
</evidence>
<dbReference type="InterPro" id="IPR029787">
    <property type="entry name" value="Nucleotide_cyclase"/>
</dbReference>
<dbReference type="Gene3D" id="3.30.70.1230">
    <property type="entry name" value="Nucleotide cyclase"/>
    <property type="match status" value="1"/>
</dbReference>
<dbReference type="Pfam" id="PF08376">
    <property type="entry name" value="NIT"/>
    <property type="match status" value="1"/>
</dbReference>
<evidence type="ECO:0000256" key="2">
    <source>
        <dbReference type="ARBA" id="ARBA00022692"/>
    </source>
</evidence>
<keyword evidence="6" id="KW-0456">Lyase</keyword>
<dbReference type="SUPFAM" id="SSF55073">
    <property type="entry name" value="Nucleotide cyclase"/>
    <property type="match status" value="1"/>
</dbReference>
<keyword evidence="5" id="KW-0472">Membrane</keyword>
<evidence type="ECO:0000256" key="5">
    <source>
        <dbReference type="ARBA" id="ARBA00023136"/>
    </source>
</evidence>
<evidence type="ECO:0000259" key="7">
    <source>
        <dbReference type="PROSITE" id="PS50125"/>
    </source>
</evidence>
<keyword evidence="2" id="KW-0812">Transmembrane</keyword>
<evidence type="ECO:0000256" key="4">
    <source>
        <dbReference type="ARBA" id="ARBA00022989"/>
    </source>
</evidence>
<dbReference type="GeneID" id="100375935"/>
<keyword evidence="3" id="KW-0547">Nucleotide-binding</keyword>
<evidence type="ECO:0000256" key="1">
    <source>
        <dbReference type="ARBA" id="ARBA00004370"/>
    </source>
</evidence>
<reference evidence="9" key="1">
    <citation type="submission" date="2025-08" db="UniProtKB">
        <authorList>
            <consortium name="RefSeq"/>
        </authorList>
    </citation>
    <scope>IDENTIFICATION</scope>
    <source>
        <tissue evidence="9">Testes</tissue>
    </source>
</reference>
<protein>
    <submittedName>
        <fullName evidence="9">Uncharacterized protein LOC100375935</fullName>
    </submittedName>
</protein>
<proteinExistence type="predicted"/>
<dbReference type="RefSeq" id="XP_006823717.1">
    <property type="nucleotide sequence ID" value="XM_006823654.1"/>
</dbReference>
<dbReference type="PROSITE" id="PS50125">
    <property type="entry name" value="GUANYLATE_CYCLASE_2"/>
    <property type="match status" value="1"/>
</dbReference>
<sequence length="494" mass="57151">MTALYIQSKEQALPGPERKIFLINTYPATDAILESLTDWPSYGTRAYQHFQNIEAFKSFLFEYRMTLDVNNPTIHEVIYFYTDAIHILSDWLYEAVGKFSGQWLWETLVAYQLLVVGMEQIGIERTLGAVFYTQGGFHRRQDYLWCIEKCQVGERNIWASQKYSPLVGENLEYKVQQLEYDFRSTIGQLRRPIQLNQSREPSWQEGNWWFNNMTIYIDTLKDSQRRMTEIIVYKLEELINQDNSKLGVRIGIMAVVLIMCGVIIKAVEYSKLCSNFSQTNQGAEQRTKTCRFYSLLLDAKDYCSAVDGEQKCHCRIFLRSDHFFSDIVDFTRICSDSSPMQVVELLNHVYTTFDRRIDLYDVYKVETIGDAYMVVSGIPKPNGNRHASEIAIMALDMVTFGESLVIPHKPGTKMTLRIGIHTGPVAAGIVANRIQLSEHTFDILKDIEFLVIKQRGDIVIKGKVRMSTYWLLERRGKGFTKDVQEQLNLNIPEI</sequence>
<evidence type="ECO:0000256" key="6">
    <source>
        <dbReference type="ARBA" id="ARBA00023239"/>
    </source>
</evidence>
<evidence type="ECO:0000313" key="9">
    <source>
        <dbReference type="RefSeq" id="XP_006823717.1"/>
    </source>
</evidence>
<dbReference type="InterPro" id="IPR013587">
    <property type="entry name" value="Nitrate/nitrite_sensing"/>
</dbReference>
<name>A0ABM0MUM6_SACKO</name>
<keyword evidence="8" id="KW-1185">Reference proteome</keyword>
<keyword evidence="4" id="KW-1133">Transmembrane helix</keyword>
<dbReference type="SMART" id="SM00044">
    <property type="entry name" value="CYCc"/>
    <property type="match status" value="1"/>
</dbReference>
<dbReference type="InterPro" id="IPR050401">
    <property type="entry name" value="Cyclic_nucleotide_synthase"/>
</dbReference>
<dbReference type="PANTHER" id="PTHR11920">
    <property type="entry name" value="GUANYLYL CYCLASE"/>
    <property type="match status" value="1"/>
</dbReference>
<accession>A0ABM0MUM6</accession>
<dbReference type="InterPro" id="IPR001054">
    <property type="entry name" value="A/G_cyclase"/>
</dbReference>
<dbReference type="PANTHER" id="PTHR11920:SF501">
    <property type="entry name" value="GUANYLATE CYCLASE 32E"/>
    <property type="match status" value="1"/>
</dbReference>
<comment type="subcellular location">
    <subcellularLocation>
        <location evidence="1">Membrane</location>
    </subcellularLocation>
</comment>
<dbReference type="CDD" id="cd07302">
    <property type="entry name" value="CHD"/>
    <property type="match status" value="1"/>
</dbReference>
<dbReference type="Pfam" id="PF00211">
    <property type="entry name" value="Guanylate_cyc"/>
    <property type="match status" value="1"/>
</dbReference>
<dbReference type="Proteomes" id="UP000694865">
    <property type="component" value="Unplaced"/>
</dbReference>
<gene>
    <name evidence="9" type="primary">LOC100375935</name>
</gene>
<feature type="domain" description="Guanylate cyclase" evidence="7">
    <location>
        <begin position="321"/>
        <end position="448"/>
    </location>
</feature>